<comment type="caution">
    <text evidence="1">The sequence shown here is derived from an EMBL/GenBank/DDBJ whole genome shotgun (WGS) entry which is preliminary data.</text>
</comment>
<name>A0ABV2XDJ7_9NOCA</name>
<keyword evidence="2" id="KW-1185">Reference proteome</keyword>
<sequence length="48" mass="4830">MGVLQTIGRFAGSRGGLVLAMRTVSSEVSGARLPGIGEASGVRSGRAR</sequence>
<protein>
    <submittedName>
        <fullName evidence="1">Uncharacterized protein</fullName>
    </submittedName>
</protein>
<evidence type="ECO:0000313" key="2">
    <source>
        <dbReference type="Proteomes" id="UP001550535"/>
    </source>
</evidence>
<accession>A0ABV2XDJ7</accession>
<evidence type="ECO:0000313" key="1">
    <source>
        <dbReference type="EMBL" id="MEU2123958.1"/>
    </source>
</evidence>
<organism evidence="1 2">
    <name type="scientific">Nocardia niwae</name>
    <dbReference type="NCBI Taxonomy" id="626084"/>
    <lineage>
        <taxon>Bacteria</taxon>
        <taxon>Bacillati</taxon>
        <taxon>Actinomycetota</taxon>
        <taxon>Actinomycetes</taxon>
        <taxon>Mycobacteriales</taxon>
        <taxon>Nocardiaceae</taxon>
        <taxon>Nocardia</taxon>
    </lineage>
</organism>
<dbReference type="EMBL" id="JBEYBR010000049">
    <property type="protein sequence ID" value="MEU2123958.1"/>
    <property type="molecule type" value="Genomic_DNA"/>
</dbReference>
<gene>
    <name evidence="1" type="ORF">ABZ507_19270</name>
</gene>
<reference evidence="1 2" key="1">
    <citation type="submission" date="2024-06" db="EMBL/GenBank/DDBJ databases">
        <title>The Natural Products Discovery Center: Release of the First 8490 Sequenced Strains for Exploring Actinobacteria Biosynthetic Diversity.</title>
        <authorList>
            <person name="Kalkreuter E."/>
            <person name="Kautsar S.A."/>
            <person name="Yang D."/>
            <person name="Bader C.D."/>
            <person name="Teijaro C.N."/>
            <person name="Fluegel L."/>
            <person name="Davis C.M."/>
            <person name="Simpson J.R."/>
            <person name="Lauterbach L."/>
            <person name="Steele A.D."/>
            <person name="Gui C."/>
            <person name="Meng S."/>
            <person name="Li G."/>
            <person name="Viehrig K."/>
            <person name="Ye F."/>
            <person name="Su P."/>
            <person name="Kiefer A.F."/>
            <person name="Nichols A."/>
            <person name="Cepeda A.J."/>
            <person name="Yan W."/>
            <person name="Fan B."/>
            <person name="Jiang Y."/>
            <person name="Adhikari A."/>
            <person name="Zheng C.-J."/>
            <person name="Schuster L."/>
            <person name="Cowan T.M."/>
            <person name="Smanski M.J."/>
            <person name="Chevrette M.G."/>
            <person name="De Carvalho L.P.S."/>
            <person name="Shen B."/>
        </authorList>
    </citation>
    <scope>NUCLEOTIDE SEQUENCE [LARGE SCALE GENOMIC DNA]</scope>
    <source>
        <strain evidence="1 2">NPDC019434</strain>
    </source>
</reference>
<dbReference type="Proteomes" id="UP001550535">
    <property type="component" value="Unassembled WGS sequence"/>
</dbReference>
<dbReference type="RefSeq" id="WP_157114821.1">
    <property type="nucleotide sequence ID" value="NZ_JBEYBM010000009.1"/>
</dbReference>
<proteinExistence type="predicted"/>